<proteinExistence type="predicted"/>
<dbReference type="EMBL" id="JACHBW010000012">
    <property type="protein sequence ID" value="MBB6104485.1"/>
    <property type="molecule type" value="Genomic_DNA"/>
</dbReference>
<evidence type="ECO:0008006" key="4">
    <source>
        <dbReference type="Google" id="ProtNLM"/>
    </source>
</evidence>
<name>A0A7W9U273_9BURK</name>
<keyword evidence="1" id="KW-0472">Membrane</keyword>
<keyword evidence="1" id="KW-0812">Transmembrane</keyword>
<reference evidence="2 3" key="1">
    <citation type="submission" date="2020-08" db="EMBL/GenBank/DDBJ databases">
        <title>Above-ground endophytic microbial communities from plants in different locations in the United States.</title>
        <authorList>
            <person name="Frank C."/>
        </authorList>
    </citation>
    <scope>NUCLEOTIDE SEQUENCE [LARGE SCALE GENOMIC DNA]</scope>
    <source>
        <strain evidence="2 3">WP4_2_2</strain>
    </source>
</reference>
<accession>A0A7W9U273</accession>
<comment type="caution">
    <text evidence="2">The sequence shown here is derived from an EMBL/GenBank/DDBJ whole genome shotgun (WGS) entry which is preliminary data.</text>
</comment>
<feature type="transmembrane region" description="Helical" evidence="1">
    <location>
        <begin position="36"/>
        <end position="57"/>
    </location>
</feature>
<evidence type="ECO:0000313" key="3">
    <source>
        <dbReference type="Proteomes" id="UP000571554"/>
    </source>
</evidence>
<dbReference type="AlphaFoldDB" id="A0A7W9U273"/>
<evidence type="ECO:0000256" key="1">
    <source>
        <dbReference type="SAM" id="Phobius"/>
    </source>
</evidence>
<organism evidence="2 3">
    <name type="scientific">Paraburkholderia bannensis</name>
    <dbReference type="NCBI Taxonomy" id="765414"/>
    <lineage>
        <taxon>Bacteria</taxon>
        <taxon>Pseudomonadati</taxon>
        <taxon>Pseudomonadota</taxon>
        <taxon>Betaproteobacteria</taxon>
        <taxon>Burkholderiales</taxon>
        <taxon>Burkholderiaceae</taxon>
        <taxon>Paraburkholderia</taxon>
    </lineage>
</organism>
<gene>
    <name evidence="2" type="ORF">F4827_004344</name>
</gene>
<dbReference type="Proteomes" id="UP000571554">
    <property type="component" value="Unassembled WGS sequence"/>
</dbReference>
<keyword evidence="3" id="KW-1185">Reference proteome</keyword>
<keyword evidence="1" id="KW-1133">Transmembrane helix</keyword>
<dbReference type="RefSeq" id="WP_183726756.1">
    <property type="nucleotide sequence ID" value="NZ_JACHBW010000012.1"/>
</dbReference>
<dbReference type="PROSITE" id="PS51257">
    <property type="entry name" value="PROKAR_LIPOPROTEIN"/>
    <property type="match status" value="1"/>
</dbReference>
<evidence type="ECO:0000313" key="2">
    <source>
        <dbReference type="EMBL" id="MBB6104485.1"/>
    </source>
</evidence>
<protein>
    <recommendedName>
        <fullName evidence="4">Lipoprotein</fullName>
    </recommendedName>
</protein>
<sequence>MRSGFKIARVARITVAAGALAGMALLQGCASTLGNIALGAGLGVTVTVSAIYCALACH</sequence>